<evidence type="ECO:0000259" key="2">
    <source>
        <dbReference type="Pfam" id="PF02627"/>
    </source>
</evidence>
<feature type="region of interest" description="Disordered" evidence="1">
    <location>
        <begin position="1"/>
        <end position="20"/>
    </location>
</feature>
<reference evidence="3 4" key="1">
    <citation type="journal article" date="2018" name="Front. Microbiol.">
        <title>Genome-Wide Analysis of Corynespora cassiicola Leaf Fall Disease Putative Effectors.</title>
        <authorList>
            <person name="Lopez D."/>
            <person name="Ribeiro S."/>
            <person name="Label P."/>
            <person name="Fumanal B."/>
            <person name="Venisse J.S."/>
            <person name="Kohler A."/>
            <person name="de Oliveira R.R."/>
            <person name="Labutti K."/>
            <person name="Lipzen A."/>
            <person name="Lail K."/>
            <person name="Bauer D."/>
            <person name="Ohm R.A."/>
            <person name="Barry K.W."/>
            <person name="Spatafora J."/>
            <person name="Grigoriev I.V."/>
            <person name="Martin F.M."/>
            <person name="Pujade-Renaud V."/>
        </authorList>
    </citation>
    <scope>NUCLEOTIDE SEQUENCE [LARGE SCALE GENOMIC DNA]</scope>
    <source>
        <strain evidence="3 4">Philippines</strain>
    </source>
</reference>
<gene>
    <name evidence="3" type="ORF">BS50DRAFT_570661</name>
</gene>
<dbReference type="PANTHER" id="PTHR34846:SF11">
    <property type="entry name" value="4-CARBOXYMUCONOLACTONE DECARBOXYLASE FAMILY PROTEIN (AFU_ORTHOLOGUE AFUA_6G11590)"/>
    <property type="match status" value="1"/>
</dbReference>
<proteinExistence type="predicted"/>
<dbReference type="Gene3D" id="1.20.1290.10">
    <property type="entry name" value="AhpD-like"/>
    <property type="match status" value="1"/>
</dbReference>
<dbReference type="GO" id="GO:0051920">
    <property type="term" value="F:peroxiredoxin activity"/>
    <property type="evidence" value="ECO:0007669"/>
    <property type="project" value="InterPro"/>
</dbReference>
<dbReference type="EMBL" id="KZ678131">
    <property type="protein sequence ID" value="PSN71269.1"/>
    <property type="molecule type" value="Genomic_DNA"/>
</dbReference>
<accession>A0A2T2P0W6</accession>
<dbReference type="Proteomes" id="UP000240883">
    <property type="component" value="Unassembled WGS sequence"/>
</dbReference>
<organism evidence="3 4">
    <name type="scientific">Corynespora cassiicola Philippines</name>
    <dbReference type="NCBI Taxonomy" id="1448308"/>
    <lineage>
        <taxon>Eukaryota</taxon>
        <taxon>Fungi</taxon>
        <taxon>Dikarya</taxon>
        <taxon>Ascomycota</taxon>
        <taxon>Pezizomycotina</taxon>
        <taxon>Dothideomycetes</taxon>
        <taxon>Pleosporomycetidae</taxon>
        <taxon>Pleosporales</taxon>
        <taxon>Corynesporascaceae</taxon>
        <taxon>Corynespora</taxon>
    </lineage>
</organism>
<protein>
    <recommendedName>
        <fullName evidence="2">Carboxymuconolactone decarboxylase-like domain-containing protein</fullName>
    </recommendedName>
</protein>
<dbReference type="OrthoDB" id="2567457at2759"/>
<name>A0A2T2P0W6_CORCC</name>
<dbReference type="InterPro" id="IPR029032">
    <property type="entry name" value="AhpD-like"/>
</dbReference>
<dbReference type="Pfam" id="PF02627">
    <property type="entry name" value="CMD"/>
    <property type="match status" value="1"/>
</dbReference>
<keyword evidence="4" id="KW-1185">Reference proteome</keyword>
<dbReference type="SUPFAM" id="SSF69118">
    <property type="entry name" value="AhpD-like"/>
    <property type="match status" value="1"/>
</dbReference>
<feature type="compositionally biased region" description="Polar residues" evidence="1">
    <location>
        <begin position="10"/>
        <end position="20"/>
    </location>
</feature>
<evidence type="ECO:0000313" key="4">
    <source>
        <dbReference type="Proteomes" id="UP000240883"/>
    </source>
</evidence>
<dbReference type="InterPro" id="IPR003779">
    <property type="entry name" value="CMD-like"/>
</dbReference>
<dbReference type="AlphaFoldDB" id="A0A2T2P0W6"/>
<evidence type="ECO:0000313" key="3">
    <source>
        <dbReference type="EMBL" id="PSN71269.1"/>
    </source>
</evidence>
<dbReference type="PANTHER" id="PTHR34846">
    <property type="entry name" value="4-CARBOXYMUCONOLACTONE DECARBOXYLASE FAMILY PROTEIN (AFU_ORTHOLOGUE AFUA_6G11590)"/>
    <property type="match status" value="1"/>
</dbReference>
<evidence type="ECO:0000256" key="1">
    <source>
        <dbReference type="SAM" id="MobiDB-lite"/>
    </source>
</evidence>
<feature type="domain" description="Carboxymuconolactone decarboxylase-like" evidence="2">
    <location>
        <begin position="58"/>
        <end position="137"/>
    </location>
</feature>
<sequence>MSTRFPPIPLSSQSTSQREATAQAETIVTQTFGPTFQLKDDNGTLLGPFSLLAYTPSTFAPYLSYNYAIATLPDLTPRERELAVLATASVTKAEYIIYAHSKIAGSVGLAEEVITEVLKGDVPKELEARERVVCKIALDAVKNFGRLEGNVFEKGVEAVGREGVAGIIQIVGTYLLASTLVSAADVSVPGEEKK</sequence>
<dbReference type="STRING" id="1448308.A0A2T2P0W6"/>